<evidence type="ECO:0000313" key="12">
    <source>
        <dbReference type="Proteomes" id="UP001352852"/>
    </source>
</evidence>
<dbReference type="Gene3D" id="3.30.40.10">
    <property type="entry name" value="Zinc/RING finger domain, C3HC4 (zinc finger)"/>
    <property type="match status" value="1"/>
</dbReference>
<evidence type="ECO:0000256" key="7">
    <source>
        <dbReference type="PROSITE-ProRule" id="PRU00175"/>
    </source>
</evidence>
<keyword evidence="4 7" id="KW-0863">Zinc-finger</keyword>
<dbReference type="InterPro" id="IPR052410">
    <property type="entry name" value="DRC5"/>
</dbReference>
<keyword evidence="2" id="KW-0963">Cytoplasm</keyword>
<dbReference type="InterPro" id="IPR032675">
    <property type="entry name" value="LRR_dom_sf"/>
</dbReference>
<feature type="coiled-coil region" evidence="8">
    <location>
        <begin position="2"/>
        <end position="64"/>
    </location>
</feature>
<proteinExistence type="predicted"/>
<evidence type="ECO:0000256" key="1">
    <source>
        <dbReference type="ARBA" id="ARBA00004245"/>
    </source>
</evidence>
<dbReference type="Pfam" id="PF13920">
    <property type="entry name" value="zf-C3HC4_3"/>
    <property type="match status" value="1"/>
</dbReference>
<reference evidence="11 12" key="1">
    <citation type="submission" date="2021-06" db="EMBL/GenBank/DDBJ databases">
        <authorList>
            <person name="Palmer J.M."/>
        </authorList>
    </citation>
    <scope>NUCLEOTIDE SEQUENCE [LARGE SCALE GENOMIC DNA]</scope>
    <source>
        <strain evidence="11 12">CL_MEX2019</strain>
        <tissue evidence="11">Muscle</tissue>
    </source>
</reference>
<comment type="subcellular location">
    <subcellularLocation>
        <location evidence="1">Cytoplasm</location>
        <location evidence="1">Cytoskeleton</location>
    </subcellularLocation>
</comment>
<evidence type="ECO:0000256" key="4">
    <source>
        <dbReference type="ARBA" id="ARBA00022771"/>
    </source>
</evidence>
<dbReference type="InterPro" id="IPR001611">
    <property type="entry name" value="Leu-rich_rpt"/>
</dbReference>
<dbReference type="Proteomes" id="UP001352852">
    <property type="component" value="Unassembled WGS sequence"/>
</dbReference>
<keyword evidence="8" id="KW-0175">Coiled coil</keyword>
<evidence type="ECO:0000256" key="8">
    <source>
        <dbReference type="SAM" id="Coils"/>
    </source>
</evidence>
<evidence type="ECO:0000313" key="11">
    <source>
        <dbReference type="EMBL" id="MED6287468.1"/>
    </source>
</evidence>
<sequence length="673" mass="76288">MKQQLKEALHEQKKVIDELALSRKGFEEIISAKNKELEVTKEEKEKARAQKEEVVTQVTEVLENELQCIICSELFIEAVILNCAHSFCCYCIKQWRNKKDECPICRQAIQSQTRCLALDNCIDRMVENLSLDMKARRQTLITERKAAATAEVTVIHDDDSSRSSDSNSSMVSINSSLSSVVSVETDSSIHLDSEDSFGGSYNFPETVNYTESVSFPWKQVNPETSIQQKQFDLVEKKRNMRSIIAEDPNWSLDLVPSLSSICLQCIVNTIEETQIFEKLTPDQKDLIQERLPPSLPLHVTANLVPDGVYWKRCCEQRWNICDVSLYGHSWKRMFFERHLENMIELFIPDLTEPKTVLDVLPLCKNYVRRLNISQLLLPVKKSQKGKEDKPHESDVVVNDEENDSSMDHFDFRPVLGELLNLEELHLVYRIKKCGMNFEWSMFEITDRDCKYLAMALKSCKTLKLLRLRHSHVEDKKCRLLVRCLLDHPSLKELDLAHNVIGDSGAKVLGELLTKTKLEKLNMCNNKISEVGAKAIAHALTDNFTLWSLNLRLNQVSDEGGQAIVEALQNNTTLSHLHLGGNDVTWITAVALSKVLVKNTTLKSINLSCNELGKAGGKALAEAMSHNSTLTECDIRQTDVDEESAASIDKAVSANQSAEWDQQAKQRTRNPISP</sequence>
<dbReference type="SUPFAM" id="SSF57850">
    <property type="entry name" value="RING/U-box"/>
    <property type="match status" value="1"/>
</dbReference>
<dbReference type="PANTHER" id="PTHR24107">
    <property type="entry name" value="YNEIN REGULATORY COMPLEX SUBUNIT 5"/>
    <property type="match status" value="1"/>
</dbReference>
<accession>A0ABU7EJQ3</accession>
<dbReference type="PANTHER" id="PTHR24107:SF27">
    <property type="entry name" value="DYNEIN REGULATORY COMPLEX SUBUNIT 5"/>
    <property type="match status" value="1"/>
</dbReference>
<feature type="compositionally biased region" description="Polar residues" evidence="9">
    <location>
        <begin position="652"/>
        <end position="673"/>
    </location>
</feature>
<dbReference type="SUPFAM" id="SSF52047">
    <property type="entry name" value="RNI-like"/>
    <property type="match status" value="1"/>
</dbReference>
<comment type="caution">
    <text evidence="11">The sequence shown here is derived from an EMBL/GenBank/DDBJ whole genome shotgun (WGS) entry which is preliminary data.</text>
</comment>
<evidence type="ECO:0000259" key="10">
    <source>
        <dbReference type="PROSITE" id="PS50089"/>
    </source>
</evidence>
<gene>
    <name evidence="11" type="ORF">CHARACLAT_016672</name>
</gene>
<dbReference type="EMBL" id="JAHUTJ010058742">
    <property type="protein sequence ID" value="MED6287468.1"/>
    <property type="molecule type" value="Genomic_DNA"/>
</dbReference>
<dbReference type="SMART" id="SM00184">
    <property type="entry name" value="RING"/>
    <property type="match status" value="1"/>
</dbReference>
<organism evidence="11 12">
    <name type="scientific">Characodon lateralis</name>
    <dbReference type="NCBI Taxonomy" id="208331"/>
    <lineage>
        <taxon>Eukaryota</taxon>
        <taxon>Metazoa</taxon>
        <taxon>Chordata</taxon>
        <taxon>Craniata</taxon>
        <taxon>Vertebrata</taxon>
        <taxon>Euteleostomi</taxon>
        <taxon>Actinopterygii</taxon>
        <taxon>Neopterygii</taxon>
        <taxon>Teleostei</taxon>
        <taxon>Neoteleostei</taxon>
        <taxon>Acanthomorphata</taxon>
        <taxon>Ovalentaria</taxon>
        <taxon>Atherinomorphae</taxon>
        <taxon>Cyprinodontiformes</taxon>
        <taxon>Goodeidae</taxon>
        <taxon>Characodon</taxon>
    </lineage>
</organism>
<keyword evidence="12" id="KW-1185">Reference proteome</keyword>
<dbReference type="CDD" id="cd16535">
    <property type="entry name" value="RING-HC_RNF8"/>
    <property type="match status" value="1"/>
</dbReference>
<dbReference type="PROSITE" id="PS00518">
    <property type="entry name" value="ZF_RING_1"/>
    <property type="match status" value="1"/>
</dbReference>
<feature type="domain" description="RING-type" evidence="10">
    <location>
        <begin position="68"/>
        <end position="106"/>
    </location>
</feature>
<evidence type="ECO:0000256" key="5">
    <source>
        <dbReference type="ARBA" id="ARBA00022833"/>
    </source>
</evidence>
<keyword evidence="6" id="KW-0206">Cytoskeleton</keyword>
<dbReference type="InterPro" id="IPR017907">
    <property type="entry name" value="Znf_RING_CS"/>
</dbReference>
<evidence type="ECO:0000256" key="2">
    <source>
        <dbReference type="ARBA" id="ARBA00022490"/>
    </source>
</evidence>
<feature type="region of interest" description="Disordered" evidence="9">
    <location>
        <begin position="640"/>
        <end position="673"/>
    </location>
</feature>
<evidence type="ECO:0000256" key="6">
    <source>
        <dbReference type="ARBA" id="ARBA00023212"/>
    </source>
</evidence>
<name>A0ABU7EJQ3_9TELE</name>
<keyword evidence="5" id="KW-0862">Zinc</keyword>
<keyword evidence="3" id="KW-0479">Metal-binding</keyword>
<evidence type="ECO:0000256" key="3">
    <source>
        <dbReference type="ARBA" id="ARBA00022723"/>
    </source>
</evidence>
<dbReference type="Gene3D" id="3.80.10.10">
    <property type="entry name" value="Ribonuclease Inhibitor"/>
    <property type="match status" value="3"/>
</dbReference>
<evidence type="ECO:0000256" key="9">
    <source>
        <dbReference type="SAM" id="MobiDB-lite"/>
    </source>
</evidence>
<dbReference type="InterPro" id="IPR001841">
    <property type="entry name" value="Znf_RING"/>
</dbReference>
<protein>
    <recommendedName>
        <fullName evidence="10">RING-type domain-containing protein</fullName>
    </recommendedName>
</protein>
<dbReference type="InterPro" id="IPR013083">
    <property type="entry name" value="Znf_RING/FYVE/PHD"/>
</dbReference>
<dbReference type="PROSITE" id="PS50089">
    <property type="entry name" value="ZF_RING_2"/>
    <property type="match status" value="1"/>
</dbReference>
<dbReference type="Gene3D" id="1.20.5.170">
    <property type="match status" value="1"/>
</dbReference>
<dbReference type="SMART" id="SM00368">
    <property type="entry name" value="LRR_RI"/>
    <property type="match status" value="7"/>
</dbReference>
<dbReference type="Pfam" id="PF13516">
    <property type="entry name" value="LRR_6"/>
    <property type="match status" value="5"/>
</dbReference>